<dbReference type="InterPro" id="IPR014322">
    <property type="entry name" value="RNA_pol_sigma-B/F/G"/>
</dbReference>
<evidence type="ECO:0000256" key="1">
    <source>
        <dbReference type="ARBA" id="ARBA00023015"/>
    </source>
</evidence>
<dbReference type="InterPro" id="IPR007624">
    <property type="entry name" value="RNA_pol_sigma70_r3"/>
</dbReference>
<dbReference type="Pfam" id="PF04545">
    <property type="entry name" value="Sigma70_r4"/>
    <property type="match status" value="1"/>
</dbReference>
<keyword evidence="1" id="KW-0805">Transcription regulation</keyword>
<dbReference type="SUPFAM" id="SSF88946">
    <property type="entry name" value="Sigma2 domain of RNA polymerase sigma factors"/>
    <property type="match status" value="1"/>
</dbReference>
<evidence type="ECO:0000256" key="4">
    <source>
        <dbReference type="ARBA" id="ARBA00023163"/>
    </source>
</evidence>
<dbReference type="PANTHER" id="PTHR30385:SF4">
    <property type="entry name" value="RNA POLYMERASE SIGMA-E FACTOR"/>
    <property type="match status" value="1"/>
</dbReference>
<reference evidence="6 7" key="1">
    <citation type="submission" date="2022-01" db="EMBL/GenBank/DDBJ databases">
        <title>Alkalihalobacillus sp. EGI L200015, a novel bacterium isolated from a salt lake sediment.</title>
        <authorList>
            <person name="Gao L."/>
            <person name="Fang B.-Z."/>
            <person name="Li W.-J."/>
        </authorList>
    </citation>
    <scope>NUCLEOTIDE SEQUENCE [LARGE SCALE GENOMIC DNA]</scope>
    <source>
        <strain evidence="6 7">KCTC 12718</strain>
    </source>
</reference>
<dbReference type="InterPro" id="IPR014288">
    <property type="entry name" value="RNA_pol_sigma-B"/>
</dbReference>
<dbReference type="Gene3D" id="1.10.10.10">
    <property type="entry name" value="Winged helix-like DNA-binding domain superfamily/Winged helix DNA-binding domain"/>
    <property type="match status" value="2"/>
</dbReference>
<dbReference type="NCBIfam" id="TIGR02937">
    <property type="entry name" value="sigma70-ECF"/>
    <property type="match status" value="1"/>
</dbReference>
<accession>A0ABS9H6N2</accession>
<dbReference type="Pfam" id="PF04539">
    <property type="entry name" value="Sigma70_r3"/>
    <property type="match status" value="1"/>
</dbReference>
<gene>
    <name evidence="6" type="primary">sigB</name>
    <name evidence="6" type="ORF">L2716_16590</name>
</gene>
<evidence type="ECO:0000256" key="3">
    <source>
        <dbReference type="ARBA" id="ARBA00023125"/>
    </source>
</evidence>
<dbReference type="SUPFAM" id="SSF88659">
    <property type="entry name" value="Sigma3 and sigma4 domains of RNA polymerase sigma factors"/>
    <property type="match status" value="2"/>
</dbReference>
<dbReference type="PROSITE" id="PS00716">
    <property type="entry name" value="SIGMA70_2"/>
    <property type="match status" value="1"/>
</dbReference>
<keyword evidence="7" id="KW-1185">Reference proteome</keyword>
<dbReference type="NCBIfam" id="TIGR02941">
    <property type="entry name" value="Sigma_B"/>
    <property type="match status" value="1"/>
</dbReference>
<dbReference type="InterPro" id="IPR000943">
    <property type="entry name" value="RNA_pol_sigma70"/>
</dbReference>
<evidence type="ECO:0000256" key="2">
    <source>
        <dbReference type="ARBA" id="ARBA00023082"/>
    </source>
</evidence>
<protein>
    <submittedName>
        <fullName evidence="6">RNA polymerase sigma factor SigB</fullName>
    </submittedName>
</protein>
<proteinExistence type="predicted"/>
<dbReference type="InterPro" id="IPR007627">
    <property type="entry name" value="RNA_pol_sigma70_r2"/>
</dbReference>
<dbReference type="EMBL" id="JAKIJS010000003">
    <property type="protein sequence ID" value="MCF6139345.1"/>
    <property type="molecule type" value="Genomic_DNA"/>
</dbReference>
<evidence type="ECO:0000313" key="6">
    <source>
        <dbReference type="EMBL" id="MCF6139345.1"/>
    </source>
</evidence>
<feature type="domain" description="RNA polymerase sigma-70" evidence="5">
    <location>
        <begin position="224"/>
        <end position="250"/>
    </location>
</feature>
<dbReference type="RefSeq" id="WP_236338115.1">
    <property type="nucleotide sequence ID" value="NZ_JAKIJS010000003.1"/>
</dbReference>
<dbReference type="Proteomes" id="UP001649381">
    <property type="component" value="Unassembled WGS sequence"/>
</dbReference>
<dbReference type="Pfam" id="PF04542">
    <property type="entry name" value="Sigma70_r2"/>
    <property type="match status" value="1"/>
</dbReference>
<dbReference type="InterPro" id="IPR036388">
    <property type="entry name" value="WH-like_DNA-bd_sf"/>
</dbReference>
<name>A0ABS9H6N2_9BACL</name>
<dbReference type="InterPro" id="IPR013324">
    <property type="entry name" value="RNA_pol_sigma_r3/r4-like"/>
</dbReference>
<keyword evidence="2" id="KW-0731">Sigma factor</keyword>
<dbReference type="Gene3D" id="1.20.120.1810">
    <property type="match status" value="1"/>
</dbReference>
<comment type="caution">
    <text evidence="6">The sequence shown here is derived from an EMBL/GenBank/DDBJ whole genome shotgun (WGS) entry which is preliminary data.</text>
</comment>
<dbReference type="NCBIfam" id="TIGR02980">
    <property type="entry name" value="SigBFG"/>
    <property type="match status" value="1"/>
</dbReference>
<evidence type="ECO:0000313" key="7">
    <source>
        <dbReference type="Proteomes" id="UP001649381"/>
    </source>
</evidence>
<evidence type="ECO:0000259" key="5">
    <source>
        <dbReference type="PROSITE" id="PS00716"/>
    </source>
</evidence>
<dbReference type="InterPro" id="IPR013325">
    <property type="entry name" value="RNA_pol_sigma_r2"/>
</dbReference>
<keyword evidence="3" id="KW-0238">DNA-binding</keyword>
<dbReference type="InterPro" id="IPR014284">
    <property type="entry name" value="RNA_pol_sigma-70_dom"/>
</dbReference>
<dbReference type="CDD" id="cd06171">
    <property type="entry name" value="Sigma70_r4"/>
    <property type="match status" value="1"/>
</dbReference>
<keyword evidence="4" id="KW-0804">Transcription</keyword>
<organism evidence="6 7">
    <name type="scientific">Pseudalkalibacillus berkeleyi</name>
    <dbReference type="NCBI Taxonomy" id="1069813"/>
    <lineage>
        <taxon>Bacteria</taxon>
        <taxon>Bacillati</taxon>
        <taxon>Bacillota</taxon>
        <taxon>Bacilli</taxon>
        <taxon>Bacillales</taxon>
        <taxon>Fictibacillaceae</taxon>
        <taxon>Pseudalkalibacillus</taxon>
    </lineage>
</organism>
<dbReference type="PRINTS" id="PR00046">
    <property type="entry name" value="SIGMA70FCT"/>
</dbReference>
<dbReference type="PANTHER" id="PTHR30385">
    <property type="entry name" value="SIGMA FACTOR F FLAGELLAR"/>
    <property type="match status" value="1"/>
</dbReference>
<sequence length="264" mass="30433">MSTNTSKPRHNKEHIYELLEQLREDPENQEIQTILVENYKDLVHSLARKFSKGKSIHDDLVQVGMIGLLAAFRRYDPEFGRSFESFAVPTIIGEIKRFIRDKTWSVHVPRRIKELSPRIKRAVEELTNDLQRSPKVAEIAEYLESSEEEVLETMEMGKSYQALSVDSSIEADQEGSTVTLLDLVGSTENGYEQTDQRMLLQKAFAVLTEREQEILQCTYFENLSQKETGTRLNISQMHVSRLQRRALEKLKDAIRVDSSEALND</sequence>
<dbReference type="InterPro" id="IPR007630">
    <property type="entry name" value="RNA_pol_sigma70_r4"/>
</dbReference>